<gene>
    <name evidence="3" type="ORF">A2151_01560</name>
</gene>
<reference evidence="3 4" key="1">
    <citation type="journal article" date="2016" name="Nat. Commun.">
        <title>Thousands of microbial genomes shed light on interconnected biogeochemical processes in an aquifer system.</title>
        <authorList>
            <person name="Anantharaman K."/>
            <person name="Brown C.T."/>
            <person name="Hug L.A."/>
            <person name="Sharon I."/>
            <person name="Castelle C.J."/>
            <person name="Probst A.J."/>
            <person name="Thomas B.C."/>
            <person name="Singh A."/>
            <person name="Wilkins M.J."/>
            <person name="Karaoz U."/>
            <person name="Brodie E.L."/>
            <person name="Williams K.H."/>
            <person name="Hubbard S.S."/>
            <person name="Banfield J.F."/>
        </authorList>
    </citation>
    <scope>NUCLEOTIDE SEQUENCE [LARGE SCALE GENOMIC DNA]</scope>
</reference>
<evidence type="ECO:0000259" key="2">
    <source>
        <dbReference type="Pfam" id="PF10571"/>
    </source>
</evidence>
<protein>
    <recommendedName>
        <fullName evidence="2">UPF0547 domain-containing protein</fullName>
    </recommendedName>
</protein>
<dbReference type="InterPro" id="IPR018886">
    <property type="entry name" value="UPF0547"/>
</dbReference>
<feature type="domain" description="UPF0547" evidence="2">
    <location>
        <begin position="9"/>
        <end position="31"/>
    </location>
</feature>
<proteinExistence type="predicted"/>
<dbReference type="Proteomes" id="UP000178885">
    <property type="component" value="Unassembled WGS sequence"/>
</dbReference>
<organism evidence="3 4">
    <name type="scientific">Candidatus Muproteobacteria bacterium RBG_16_65_34</name>
    <dbReference type="NCBI Taxonomy" id="1817760"/>
    <lineage>
        <taxon>Bacteria</taxon>
        <taxon>Pseudomonadati</taxon>
        <taxon>Pseudomonadota</taxon>
        <taxon>Candidatus Muproteobacteria</taxon>
    </lineage>
</organism>
<evidence type="ECO:0000313" key="3">
    <source>
        <dbReference type="EMBL" id="OGI45373.1"/>
    </source>
</evidence>
<feature type="coiled-coil region" evidence="1">
    <location>
        <begin position="76"/>
        <end position="106"/>
    </location>
</feature>
<sequence>MGTTNIFQKSCPSCAAQVPTEAATCGCGYSFAHAGEAGQDEELIEAYLAARLDQAVDTLEAARIELKGDPKNPEKLSRLMRALHELQSQRAEIETLSARAAEAGNAATPVQSVEPTEAFRAAQAAKAAKFAQKFSGTETKQCPKCRTALPAASALCFCGFVFARNAIFRIPGDAHRPETTAAGAPPKR</sequence>
<dbReference type="Pfam" id="PF10571">
    <property type="entry name" value="UPF0547"/>
    <property type="match status" value="1"/>
</dbReference>
<comment type="caution">
    <text evidence="3">The sequence shown here is derived from an EMBL/GenBank/DDBJ whole genome shotgun (WGS) entry which is preliminary data.</text>
</comment>
<dbReference type="EMBL" id="MFSU01000109">
    <property type="protein sequence ID" value="OGI45373.1"/>
    <property type="molecule type" value="Genomic_DNA"/>
</dbReference>
<dbReference type="AlphaFoldDB" id="A0A1F6TJQ8"/>
<name>A0A1F6TJQ8_9PROT</name>
<evidence type="ECO:0000313" key="4">
    <source>
        <dbReference type="Proteomes" id="UP000178885"/>
    </source>
</evidence>
<evidence type="ECO:0000256" key="1">
    <source>
        <dbReference type="SAM" id="Coils"/>
    </source>
</evidence>
<keyword evidence="1" id="KW-0175">Coiled coil</keyword>
<accession>A0A1F6TJQ8</accession>